<dbReference type="EMBL" id="VSRR010010495">
    <property type="protein sequence ID" value="MPC51901.1"/>
    <property type="molecule type" value="Genomic_DNA"/>
</dbReference>
<sequence length="83" mass="9338">MSLYVQHGEQHSQSVRQTRLAGRHLAEHTPCCCLITPATTTTTTSQSCATLCLTWLVLMLHRCRHVECRALALEVDKSFRVVT</sequence>
<name>A0A5B7FWL9_PORTR</name>
<comment type="caution">
    <text evidence="1">The sequence shown here is derived from an EMBL/GenBank/DDBJ whole genome shotgun (WGS) entry which is preliminary data.</text>
</comment>
<dbReference type="AlphaFoldDB" id="A0A5B7FWL9"/>
<accession>A0A5B7FWL9</accession>
<evidence type="ECO:0000313" key="2">
    <source>
        <dbReference type="Proteomes" id="UP000324222"/>
    </source>
</evidence>
<protein>
    <submittedName>
        <fullName evidence="1">Uncharacterized protein</fullName>
    </submittedName>
</protein>
<reference evidence="1 2" key="1">
    <citation type="submission" date="2019-05" db="EMBL/GenBank/DDBJ databases">
        <title>Another draft genome of Portunus trituberculatus and its Hox gene families provides insights of decapod evolution.</title>
        <authorList>
            <person name="Jeong J.-H."/>
            <person name="Song I."/>
            <person name="Kim S."/>
            <person name="Choi T."/>
            <person name="Kim D."/>
            <person name="Ryu S."/>
            <person name="Kim W."/>
        </authorList>
    </citation>
    <scope>NUCLEOTIDE SEQUENCE [LARGE SCALE GENOMIC DNA]</scope>
    <source>
        <tissue evidence="1">Muscle</tissue>
    </source>
</reference>
<proteinExistence type="predicted"/>
<evidence type="ECO:0000313" key="1">
    <source>
        <dbReference type="EMBL" id="MPC51901.1"/>
    </source>
</evidence>
<gene>
    <name evidence="1" type="ORF">E2C01_045758</name>
</gene>
<keyword evidence="2" id="KW-1185">Reference proteome</keyword>
<dbReference type="Proteomes" id="UP000324222">
    <property type="component" value="Unassembled WGS sequence"/>
</dbReference>
<organism evidence="1 2">
    <name type="scientific">Portunus trituberculatus</name>
    <name type="common">Swimming crab</name>
    <name type="synonym">Neptunus trituberculatus</name>
    <dbReference type="NCBI Taxonomy" id="210409"/>
    <lineage>
        <taxon>Eukaryota</taxon>
        <taxon>Metazoa</taxon>
        <taxon>Ecdysozoa</taxon>
        <taxon>Arthropoda</taxon>
        <taxon>Crustacea</taxon>
        <taxon>Multicrustacea</taxon>
        <taxon>Malacostraca</taxon>
        <taxon>Eumalacostraca</taxon>
        <taxon>Eucarida</taxon>
        <taxon>Decapoda</taxon>
        <taxon>Pleocyemata</taxon>
        <taxon>Brachyura</taxon>
        <taxon>Eubrachyura</taxon>
        <taxon>Portunoidea</taxon>
        <taxon>Portunidae</taxon>
        <taxon>Portuninae</taxon>
        <taxon>Portunus</taxon>
    </lineage>
</organism>